<evidence type="ECO:0000256" key="1">
    <source>
        <dbReference type="SAM" id="MobiDB-lite"/>
    </source>
</evidence>
<sequence length="199" mass="22843">MKKLYRLLHPLENPLEGLSAKNPAADVSVEKHVGSGSSSGIKSQYISTSATYRGVYNLVKRTKKWRVRVVRIDLEKLQRIGEISIVDLTKSYLRREHLNKKNSRKFARQYTEVLVIGYIPASCVELIYEGTKRDIPKEEPEVEDSTDDEEEDGCYDDYSFSDVTSDSDEYVEYGYSYSGYHGNSGLCYDSDEVYGFDYY</sequence>
<dbReference type="AlphaFoldDB" id="A0AA88YE22"/>
<gene>
    <name evidence="3" type="ORF">FSP39_019147</name>
</gene>
<reference evidence="3" key="1">
    <citation type="submission" date="2019-08" db="EMBL/GenBank/DDBJ databases">
        <title>The improved chromosome-level genome for the pearl oyster Pinctada fucata martensii using PacBio sequencing and Hi-C.</title>
        <authorList>
            <person name="Zheng Z."/>
        </authorList>
    </citation>
    <scope>NUCLEOTIDE SEQUENCE</scope>
    <source>
        <strain evidence="3">ZZ-2019</strain>
        <tissue evidence="3">Adductor muscle</tissue>
    </source>
</reference>
<keyword evidence="4" id="KW-1185">Reference proteome</keyword>
<comment type="caution">
    <text evidence="3">The sequence shown here is derived from an EMBL/GenBank/DDBJ whole genome shotgun (WGS) entry which is preliminary data.</text>
</comment>
<accession>A0AA88YE22</accession>
<evidence type="ECO:0000259" key="2">
    <source>
        <dbReference type="Pfam" id="PF24494"/>
    </source>
</evidence>
<evidence type="ECO:0000313" key="4">
    <source>
        <dbReference type="Proteomes" id="UP001186944"/>
    </source>
</evidence>
<proteinExistence type="predicted"/>
<organism evidence="3 4">
    <name type="scientific">Pinctada imbricata</name>
    <name type="common">Atlantic pearl-oyster</name>
    <name type="synonym">Pinctada martensii</name>
    <dbReference type="NCBI Taxonomy" id="66713"/>
    <lineage>
        <taxon>Eukaryota</taxon>
        <taxon>Metazoa</taxon>
        <taxon>Spiralia</taxon>
        <taxon>Lophotrochozoa</taxon>
        <taxon>Mollusca</taxon>
        <taxon>Bivalvia</taxon>
        <taxon>Autobranchia</taxon>
        <taxon>Pteriomorphia</taxon>
        <taxon>Pterioida</taxon>
        <taxon>Pterioidea</taxon>
        <taxon>Pteriidae</taxon>
        <taxon>Pinctada</taxon>
    </lineage>
</organism>
<name>A0AA88YE22_PINIB</name>
<feature type="compositionally biased region" description="Acidic residues" evidence="1">
    <location>
        <begin position="140"/>
        <end position="155"/>
    </location>
</feature>
<dbReference type="EMBL" id="VSWD01000005">
    <property type="protein sequence ID" value="KAK3103429.1"/>
    <property type="molecule type" value="Genomic_DNA"/>
</dbReference>
<dbReference type="Pfam" id="PF24494">
    <property type="entry name" value="DUF7587"/>
    <property type="match status" value="1"/>
</dbReference>
<protein>
    <recommendedName>
        <fullName evidence="2">DUF7587 domain-containing protein</fullName>
    </recommendedName>
</protein>
<evidence type="ECO:0000313" key="3">
    <source>
        <dbReference type="EMBL" id="KAK3103429.1"/>
    </source>
</evidence>
<feature type="region of interest" description="Disordered" evidence="1">
    <location>
        <begin position="135"/>
        <end position="166"/>
    </location>
</feature>
<feature type="domain" description="DUF7587" evidence="2">
    <location>
        <begin position="25"/>
        <end position="124"/>
    </location>
</feature>
<dbReference type="InterPro" id="IPR056009">
    <property type="entry name" value="DUF7587"/>
</dbReference>
<dbReference type="Proteomes" id="UP001186944">
    <property type="component" value="Unassembled WGS sequence"/>
</dbReference>